<evidence type="ECO:0000313" key="8">
    <source>
        <dbReference type="EMBL" id="KMZ80126.1"/>
    </source>
</evidence>
<dbReference type="Pfam" id="PF16320">
    <property type="entry name" value="Ribosomal_L12_N"/>
    <property type="match status" value="1"/>
</dbReference>
<accession>A0A0J9SBP6</accession>
<dbReference type="Proteomes" id="UP000053562">
    <property type="component" value="Unassembled WGS sequence"/>
</dbReference>
<evidence type="ECO:0000259" key="7">
    <source>
        <dbReference type="Pfam" id="PF16320"/>
    </source>
</evidence>
<comment type="similarity">
    <text evidence="1">Belongs to the bacterial ribosomal protein bL12 family.</text>
</comment>
<dbReference type="EMBL" id="KQ234304">
    <property type="protein sequence ID" value="KMZ80126.1"/>
    <property type="molecule type" value="Genomic_DNA"/>
</dbReference>
<dbReference type="SUPFAM" id="SSF54736">
    <property type="entry name" value="ClpS-like"/>
    <property type="match status" value="1"/>
</dbReference>
<reference evidence="8 9" key="1">
    <citation type="submission" date="2011-08" db="EMBL/GenBank/DDBJ databases">
        <title>The Genome Sequence of Plasmodium vivax India VII.</title>
        <authorList>
            <consortium name="The Broad Institute Genome Sequencing Platform"/>
            <consortium name="The Broad Institute Genome Sequencing Center for Infectious Disease"/>
            <person name="Neafsey D."/>
            <person name="Carlton J."/>
            <person name="Barnwell J."/>
            <person name="Collins W."/>
            <person name="Escalante A."/>
            <person name="Mullikin J."/>
            <person name="Saul A."/>
            <person name="Guigo R."/>
            <person name="Camara F."/>
            <person name="Young S.K."/>
            <person name="Zeng Q."/>
            <person name="Gargeya S."/>
            <person name="Fitzgerald M."/>
            <person name="Haas B."/>
            <person name="Abouelleil A."/>
            <person name="Alvarado L."/>
            <person name="Arachchi H.M."/>
            <person name="Berlin A."/>
            <person name="Brown A."/>
            <person name="Chapman S.B."/>
            <person name="Chen Z."/>
            <person name="Dunbar C."/>
            <person name="Freedman E."/>
            <person name="Gearin G."/>
            <person name="Gellesch M."/>
            <person name="Goldberg J."/>
            <person name="Griggs A."/>
            <person name="Gujja S."/>
            <person name="Heiman D."/>
            <person name="Howarth C."/>
            <person name="Larson L."/>
            <person name="Lui A."/>
            <person name="MacDonald P.J.P."/>
            <person name="Montmayeur A."/>
            <person name="Murphy C."/>
            <person name="Neiman D."/>
            <person name="Pearson M."/>
            <person name="Priest M."/>
            <person name="Roberts A."/>
            <person name="Saif S."/>
            <person name="Shea T."/>
            <person name="Shenoy N."/>
            <person name="Sisk P."/>
            <person name="Stolte C."/>
            <person name="Sykes S."/>
            <person name="Wortman J."/>
            <person name="Nusbaum C."/>
            <person name="Birren B."/>
        </authorList>
    </citation>
    <scope>NUCLEOTIDE SEQUENCE [LARGE SCALE GENOMIC DNA]</scope>
    <source>
        <strain evidence="8 9">India VII</strain>
    </source>
</reference>
<keyword evidence="5" id="KW-0812">Transmembrane</keyword>
<evidence type="ECO:0000313" key="9">
    <source>
        <dbReference type="Proteomes" id="UP000053562"/>
    </source>
</evidence>
<dbReference type="InterPro" id="IPR000206">
    <property type="entry name" value="Ribosomal_bL12"/>
</dbReference>
<dbReference type="Gene3D" id="1.20.5.710">
    <property type="entry name" value="Single helix bin"/>
    <property type="match status" value="1"/>
</dbReference>
<feature type="domain" description="Large ribosomal subunit protein bL12 C-terminal" evidence="6">
    <location>
        <begin position="178"/>
        <end position="246"/>
    </location>
</feature>
<keyword evidence="2" id="KW-0689">Ribosomal protein</keyword>
<dbReference type="GO" id="GO:0005737">
    <property type="term" value="C:cytoplasm"/>
    <property type="evidence" value="ECO:0007669"/>
    <property type="project" value="UniProtKB-ARBA"/>
</dbReference>
<dbReference type="FunFam" id="3.30.1390.10:FF:000007">
    <property type="entry name" value="50S ribosomal protein L12, apicoplast"/>
    <property type="match status" value="1"/>
</dbReference>
<keyword evidence="3" id="KW-0687">Ribonucleoprotein</keyword>
<evidence type="ECO:0000256" key="2">
    <source>
        <dbReference type="ARBA" id="ARBA00022980"/>
    </source>
</evidence>
<gene>
    <name evidence="8" type="ORF">PVIIG_01906</name>
</gene>
<evidence type="ECO:0000256" key="1">
    <source>
        <dbReference type="ARBA" id="ARBA00007197"/>
    </source>
</evidence>
<dbReference type="HAMAP" id="MF_00368">
    <property type="entry name" value="Ribosomal_bL12"/>
    <property type="match status" value="1"/>
</dbReference>
<dbReference type="Gene3D" id="3.30.1390.10">
    <property type="match status" value="1"/>
</dbReference>
<dbReference type="SUPFAM" id="SSF48300">
    <property type="entry name" value="Ribosomal protein L7/12, oligomerisation (N-terminal) domain"/>
    <property type="match status" value="1"/>
</dbReference>
<keyword evidence="5" id="KW-1133">Transmembrane helix</keyword>
<dbReference type="GO" id="GO:0006412">
    <property type="term" value="P:translation"/>
    <property type="evidence" value="ECO:0007669"/>
    <property type="project" value="InterPro"/>
</dbReference>
<dbReference type="Pfam" id="PF00542">
    <property type="entry name" value="Ribosomal_L12"/>
    <property type="match status" value="1"/>
</dbReference>
<evidence type="ECO:0000256" key="4">
    <source>
        <dbReference type="SAM" id="MobiDB-lite"/>
    </source>
</evidence>
<evidence type="ECO:0000256" key="5">
    <source>
        <dbReference type="SAM" id="Phobius"/>
    </source>
</evidence>
<dbReference type="GO" id="GO:1990904">
    <property type="term" value="C:ribonucleoprotein complex"/>
    <property type="evidence" value="ECO:0007669"/>
    <property type="project" value="UniProtKB-KW"/>
</dbReference>
<feature type="domain" description="Large ribosomal subunit protein bL12 oligomerization" evidence="7">
    <location>
        <begin position="116"/>
        <end position="144"/>
    </location>
</feature>
<dbReference type="PANTHER" id="PTHR45987">
    <property type="entry name" value="39S RIBOSOMAL PROTEIN L12"/>
    <property type="match status" value="1"/>
</dbReference>
<organism evidence="8 9">
    <name type="scientific">Plasmodium vivax India VII</name>
    <dbReference type="NCBI Taxonomy" id="1077284"/>
    <lineage>
        <taxon>Eukaryota</taxon>
        <taxon>Sar</taxon>
        <taxon>Alveolata</taxon>
        <taxon>Apicomplexa</taxon>
        <taxon>Aconoidasida</taxon>
        <taxon>Haemosporida</taxon>
        <taxon>Plasmodiidae</taxon>
        <taxon>Plasmodium</taxon>
        <taxon>Plasmodium (Plasmodium)</taxon>
    </lineage>
</organism>
<protein>
    <submittedName>
        <fullName evidence="8">50S ribosomal subunit protein L12</fullName>
    </submittedName>
</protein>
<dbReference type="GO" id="GO:0005840">
    <property type="term" value="C:ribosome"/>
    <property type="evidence" value="ECO:0007669"/>
    <property type="project" value="UniProtKB-KW"/>
</dbReference>
<evidence type="ECO:0000259" key="6">
    <source>
        <dbReference type="Pfam" id="PF00542"/>
    </source>
</evidence>
<name>A0A0J9SBP6_PLAVI</name>
<sequence length="246" mass="28122">MSSKGRTYKALDRRKAKVCEGKRTKLGNKRPGKLSRRGFWLLCLAYVVAYFLGGITCLTFLKRQSKLSYIYLIYSEKRIGDNHRRKNYLNYKNEIILKKDASSGRRGFTLGSERVNKIIESLKELTLLEASELVKQIEATFSVDTRQSIGASSTDQDSRKNAADANAEEEEDDENKVYDLVLENIEPNKKIPIIKIVKEIKKDLNLKQAKDLVDNLPQTLFEKINKETADKWKTKLTEAGGIVKLK</sequence>
<dbReference type="NCBIfam" id="TIGR00855">
    <property type="entry name" value="L12"/>
    <property type="match status" value="1"/>
</dbReference>
<dbReference type="AlphaFoldDB" id="A0A0J9SBP6"/>
<dbReference type="CDD" id="cd00387">
    <property type="entry name" value="Ribosomal_L7_L12"/>
    <property type="match status" value="1"/>
</dbReference>
<dbReference type="InterPro" id="IPR008932">
    <property type="entry name" value="Ribosomal_bL12_oligo"/>
</dbReference>
<evidence type="ECO:0000256" key="3">
    <source>
        <dbReference type="ARBA" id="ARBA00023274"/>
    </source>
</evidence>
<feature type="region of interest" description="Disordered" evidence="4">
    <location>
        <begin position="148"/>
        <end position="172"/>
    </location>
</feature>
<keyword evidence="5" id="KW-0472">Membrane</keyword>
<proteinExistence type="inferred from homology"/>
<dbReference type="InterPro" id="IPR014719">
    <property type="entry name" value="Ribosomal_bL12_C/ClpS-like"/>
</dbReference>
<dbReference type="InterPro" id="IPR036235">
    <property type="entry name" value="Ribosomal_bL12_oligo_N_sf"/>
</dbReference>
<dbReference type="GO" id="GO:0003735">
    <property type="term" value="F:structural constituent of ribosome"/>
    <property type="evidence" value="ECO:0007669"/>
    <property type="project" value="InterPro"/>
</dbReference>
<feature type="transmembrane region" description="Helical" evidence="5">
    <location>
        <begin position="39"/>
        <end position="61"/>
    </location>
</feature>
<dbReference type="InterPro" id="IPR013823">
    <property type="entry name" value="Ribosomal_bL12_C"/>
</dbReference>
<dbReference type="GO" id="GO:0003729">
    <property type="term" value="F:mRNA binding"/>
    <property type="evidence" value="ECO:0007669"/>
    <property type="project" value="TreeGrafter"/>
</dbReference>
<dbReference type="PANTHER" id="PTHR45987:SF4">
    <property type="entry name" value="LARGE RIBOSOMAL SUBUNIT PROTEIN BL12M"/>
    <property type="match status" value="1"/>
</dbReference>
<dbReference type="OrthoDB" id="250175at2759"/>